<dbReference type="GO" id="GO:0008777">
    <property type="term" value="F:acetylornithine deacetylase activity"/>
    <property type="evidence" value="ECO:0007669"/>
    <property type="project" value="TreeGrafter"/>
</dbReference>
<dbReference type="SUPFAM" id="SSF53187">
    <property type="entry name" value="Zn-dependent exopeptidases"/>
    <property type="match status" value="1"/>
</dbReference>
<evidence type="ECO:0000313" key="7">
    <source>
        <dbReference type="EMBL" id="MBO8435983.1"/>
    </source>
</evidence>
<evidence type="ECO:0000256" key="5">
    <source>
        <dbReference type="ARBA" id="ARBA00023285"/>
    </source>
</evidence>
<dbReference type="InterPro" id="IPR011650">
    <property type="entry name" value="Peptidase_M20_dimer"/>
</dbReference>
<name>A0A9D9H5W1_9SPIO</name>
<evidence type="ECO:0000256" key="3">
    <source>
        <dbReference type="ARBA" id="ARBA00022801"/>
    </source>
</evidence>
<gene>
    <name evidence="7" type="ORF">IAA97_03285</name>
</gene>
<dbReference type="InterPro" id="IPR050072">
    <property type="entry name" value="Peptidase_M20A"/>
</dbReference>
<dbReference type="PANTHER" id="PTHR43808">
    <property type="entry name" value="ACETYLORNITHINE DEACETYLASE"/>
    <property type="match status" value="1"/>
</dbReference>
<evidence type="ECO:0000313" key="8">
    <source>
        <dbReference type="Proteomes" id="UP000823615"/>
    </source>
</evidence>
<reference evidence="7" key="2">
    <citation type="journal article" date="2021" name="PeerJ">
        <title>Extensive microbial diversity within the chicken gut microbiome revealed by metagenomics and culture.</title>
        <authorList>
            <person name="Gilroy R."/>
            <person name="Ravi A."/>
            <person name="Getino M."/>
            <person name="Pursley I."/>
            <person name="Horton D.L."/>
            <person name="Alikhan N.F."/>
            <person name="Baker D."/>
            <person name="Gharbi K."/>
            <person name="Hall N."/>
            <person name="Watson M."/>
            <person name="Adriaenssens E.M."/>
            <person name="Foster-Nyarko E."/>
            <person name="Jarju S."/>
            <person name="Secka A."/>
            <person name="Antonio M."/>
            <person name="Oren A."/>
            <person name="Chaudhuri R.R."/>
            <person name="La Ragione R."/>
            <person name="Hildebrand F."/>
            <person name="Pallen M.J."/>
        </authorList>
    </citation>
    <scope>NUCLEOTIDE SEQUENCE</scope>
    <source>
        <strain evidence="7">7293</strain>
    </source>
</reference>
<dbReference type="GO" id="GO:0046872">
    <property type="term" value="F:metal ion binding"/>
    <property type="evidence" value="ECO:0007669"/>
    <property type="project" value="UniProtKB-KW"/>
</dbReference>
<dbReference type="Pfam" id="PF01546">
    <property type="entry name" value="Peptidase_M20"/>
    <property type="match status" value="1"/>
</dbReference>
<dbReference type="Pfam" id="PF07687">
    <property type="entry name" value="M20_dimer"/>
    <property type="match status" value="1"/>
</dbReference>
<dbReference type="SUPFAM" id="SSF55031">
    <property type="entry name" value="Bacterial exopeptidase dimerisation domain"/>
    <property type="match status" value="1"/>
</dbReference>
<dbReference type="Proteomes" id="UP000823615">
    <property type="component" value="Unassembled WGS sequence"/>
</dbReference>
<sequence>MIKDRIIELAEKYRDYTAQNLSKLVQTKSYSSKEEDVCHLLVKLCEEAGFDEVKIEGLGSVVGRVGNGPKKLAFDAHIDTVEVGNLKNWEFDPFSGAIEDGLVKGRGASDQKGGAASMITAGRILKELGYGGEYTVYFTFTVMEEDCDGMCWKYMIEEEGFKPDLIVSTEPTSCRLYRGHRGRMEIRIILRGISCHGSAPERGVSAAYKAAKAALAIEQLNKDLQPDDDNFLGKGTITVSQIDVKGPSQCAVPDYAMLYCDRRLTWGEDADLAISQVKKYVSEATGDPESEIIVEMPDYDKIAWTGTKYSQELYFPTWKLDESHPLVQAGIKDYEDLFGKKPVVDKWTFSTNLVATTGRHKIPAIGFGPGDEAQAHAPNEINRVEDLVICSKFYSLLPYALEGKE</sequence>
<keyword evidence="4" id="KW-0862">Zinc</keyword>
<dbReference type="EMBL" id="JADIMT010000042">
    <property type="protein sequence ID" value="MBO8435983.1"/>
    <property type="molecule type" value="Genomic_DNA"/>
</dbReference>
<dbReference type="InterPro" id="IPR001261">
    <property type="entry name" value="ArgE/DapE_CS"/>
</dbReference>
<evidence type="ECO:0000256" key="4">
    <source>
        <dbReference type="ARBA" id="ARBA00022833"/>
    </source>
</evidence>
<dbReference type="NCBIfam" id="TIGR03526">
    <property type="entry name" value="selenium_YgeY"/>
    <property type="match status" value="1"/>
</dbReference>
<proteinExistence type="predicted"/>
<accession>A0A9D9H5W1</accession>
<dbReference type="Gene3D" id="3.30.70.360">
    <property type="match status" value="1"/>
</dbReference>
<protein>
    <submittedName>
        <fullName evidence="7">YgeY family selenium metabolism-linked hydrolase</fullName>
    </submittedName>
</protein>
<evidence type="ECO:0000256" key="2">
    <source>
        <dbReference type="ARBA" id="ARBA00022723"/>
    </source>
</evidence>
<keyword evidence="3 7" id="KW-0378">Hydrolase</keyword>
<comment type="cofactor">
    <cofactor evidence="1">
        <name>Zn(2+)</name>
        <dbReference type="ChEBI" id="CHEBI:29105"/>
    </cofactor>
</comment>
<organism evidence="7 8">
    <name type="scientific">Candidatus Ornithospirochaeta stercoripullorum</name>
    <dbReference type="NCBI Taxonomy" id="2840899"/>
    <lineage>
        <taxon>Bacteria</taxon>
        <taxon>Pseudomonadati</taxon>
        <taxon>Spirochaetota</taxon>
        <taxon>Spirochaetia</taxon>
        <taxon>Spirochaetales</taxon>
        <taxon>Spirochaetaceae</taxon>
        <taxon>Spirochaetaceae incertae sedis</taxon>
        <taxon>Candidatus Ornithospirochaeta</taxon>
    </lineage>
</organism>
<keyword evidence="5" id="KW-0170">Cobalt</keyword>
<reference evidence="7" key="1">
    <citation type="submission" date="2020-10" db="EMBL/GenBank/DDBJ databases">
        <authorList>
            <person name="Gilroy R."/>
        </authorList>
    </citation>
    <scope>NUCLEOTIDE SEQUENCE</scope>
    <source>
        <strain evidence="7">7293</strain>
    </source>
</reference>
<dbReference type="GO" id="GO:0006526">
    <property type="term" value="P:L-arginine biosynthetic process"/>
    <property type="evidence" value="ECO:0007669"/>
    <property type="project" value="TreeGrafter"/>
</dbReference>
<feature type="domain" description="Peptidase M20 dimerisation" evidence="6">
    <location>
        <begin position="179"/>
        <end position="284"/>
    </location>
</feature>
<evidence type="ECO:0000259" key="6">
    <source>
        <dbReference type="Pfam" id="PF07687"/>
    </source>
</evidence>
<comment type="caution">
    <text evidence="7">The sequence shown here is derived from an EMBL/GenBank/DDBJ whole genome shotgun (WGS) entry which is preliminary data.</text>
</comment>
<dbReference type="InterPro" id="IPR002933">
    <property type="entry name" value="Peptidase_M20"/>
</dbReference>
<dbReference type="PROSITE" id="PS00758">
    <property type="entry name" value="ARGE_DAPE_CPG2_1"/>
    <property type="match status" value="1"/>
</dbReference>
<evidence type="ECO:0000256" key="1">
    <source>
        <dbReference type="ARBA" id="ARBA00001947"/>
    </source>
</evidence>
<dbReference type="InterPro" id="IPR036264">
    <property type="entry name" value="Bact_exopeptidase_dim_dom"/>
</dbReference>
<dbReference type="Gene3D" id="3.40.630.10">
    <property type="entry name" value="Zn peptidases"/>
    <property type="match status" value="1"/>
</dbReference>
<dbReference type="NCBIfam" id="NF009555">
    <property type="entry name" value="PRK13004.1"/>
    <property type="match status" value="1"/>
</dbReference>
<dbReference type="AlphaFoldDB" id="A0A9D9H5W1"/>
<dbReference type="InterPro" id="IPR017706">
    <property type="entry name" value="Peptidase_M20/DapE_YgeY"/>
</dbReference>
<keyword evidence="2" id="KW-0479">Metal-binding</keyword>
<dbReference type="PANTHER" id="PTHR43808:SF31">
    <property type="entry name" value="N-ACETYL-L-CITRULLINE DEACETYLASE"/>
    <property type="match status" value="1"/>
</dbReference>